<evidence type="ECO:0000313" key="1">
    <source>
        <dbReference type="EMBL" id="KAH3693986.1"/>
    </source>
</evidence>
<sequence>MKLKSHSHQGTHLWPVSGAIQREDNVVRSLGTHFSAGFKVPNIPSSVALKRSVTGFPGRYAILLETSSGTRNSQTVLWPSSVQSGCVLV</sequence>
<evidence type="ECO:0000313" key="2">
    <source>
        <dbReference type="Proteomes" id="UP000828390"/>
    </source>
</evidence>
<gene>
    <name evidence="1" type="ORF">DPMN_081425</name>
</gene>
<name>A0A9D3Y821_DREPO</name>
<proteinExistence type="predicted"/>
<dbReference type="EMBL" id="JAIWYP010000016">
    <property type="protein sequence ID" value="KAH3693986.1"/>
    <property type="molecule type" value="Genomic_DNA"/>
</dbReference>
<comment type="caution">
    <text evidence="1">The sequence shown here is derived from an EMBL/GenBank/DDBJ whole genome shotgun (WGS) entry which is preliminary data.</text>
</comment>
<reference evidence="1" key="1">
    <citation type="journal article" date="2019" name="bioRxiv">
        <title>The Genome of the Zebra Mussel, Dreissena polymorpha: A Resource for Invasive Species Research.</title>
        <authorList>
            <person name="McCartney M.A."/>
            <person name="Auch B."/>
            <person name="Kono T."/>
            <person name="Mallez S."/>
            <person name="Zhang Y."/>
            <person name="Obille A."/>
            <person name="Becker A."/>
            <person name="Abrahante J.E."/>
            <person name="Garbe J."/>
            <person name="Badalamenti J.P."/>
            <person name="Herman A."/>
            <person name="Mangelson H."/>
            <person name="Liachko I."/>
            <person name="Sullivan S."/>
            <person name="Sone E.D."/>
            <person name="Koren S."/>
            <person name="Silverstein K.A.T."/>
            <person name="Beckman K.B."/>
            <person name="Gohl D.M."/>
        </authorList>
    </citation>
    <scope>NUCLEOTIDE SEQUENCE</scope>
    <source>
        <strain evidence="1">Duluth1</strain>
        <tissue evidence="1">Whole animal</tissue>
    </source>
</reference>
<protein>
    <submittedName>
        <fullName evidence="1">Uncharacterized protein</fullName>
    </submittedName>
</protein>
<keyword evidence="2" id="KW-1185">Reference proteome</keyword>
<accession>A0A9D3Y821</accession>
<organism evidence="1 2">
    <name type="scientific">Dreissena polymorpha</name>
    <name type="common">Zebra mussel</name>
    <name type="synonym">Mytilus polymorpha</name>
    <dbReference type="NCBI Taxonomy" id="45954"/>
    <lineage>
        <taxon>Eukaryota</taxon>
        <taxon>Metazoa</taxon>
        <taxon>Spiralia</taxon>
        <taxon>Lophotrochozoa</taxon>
        <taxon>Mollusca</taxon>
        <taxon>Bivalvia</taxon>
        <taxon>Autobranchia</taxon>
        <taxon>Heteroconchia</taxon>
        <taxon>Euheterodonta</taxon>
        <taxon>Imparidentia</taxon>
        <taxon>Neoheterodontei</taxon>
        <taxon>Myida</taxon>
        <taxon>Dreissenoidea</taxon>
        <taxon>Dreissenidae</taxon>
        <taxon>Dreissena</taxon>
    </lineage>
</organism>
<reference evidence="1" key="2">
    <citation type="submission" date="2020-11" db="EMBL/GenBank/DDBJ databases">
        <authorList>
            <person name="McCartney M.A."/>
            <person name="Auch B."/>
            <person name="Kono T."/>
            <person name="Mallez S."/>
            <person name="Becker A."/>
            <person name="Gohl D.M."/>
            <person name="Silverstein K.A.T."/>
            <person name="Koren S."/>
            <person name="Bechman K.B."/>
            <person name="Herman A."/>
            <person name="Abrahante J.E."/>
            <person name="Garbe J."/>
        </authorList>
    </citation>
    <scope>NUCLEOTIDE SEQUENCE</scope>
    <source>
        <strain evidence="1">Duluth1</strain>
        <tissue evidence="1">Whole animal</tissue>
    </source>
</reference>
<dbReference type="AlphaFoldDB" id="A0A9D3Y821"/>
<dbReference type="Proteomes" id="UP000828390">
    <property type="component" value="Unassembled WGS sequence"/>
</dbReference>